<dbReference type="SUPFAM" id="SSF48452">
    <property type="entry name" value="TPR-like"/>
    <property type="match status" value="2"/>
</dbReference>
<sequence length="480" mass="53744">MQPPRRRVLRLSMFFRRSPQLEVEPAHRALAEGRYEVALSLLEGATRRQRRRSSQAQLKLFLAATYALSGTQGLEGGTRKLREAAAADADIAHHPLYRALYWEFAAYRGDAATDVRKGALAAAASGDPFAVYHAACALVAIRAFRRATRLLQKLDPLALPDYLRWRYWSLLGRSFDAVERPDEALDAFCRAVALAPPGERHRERLNLASSLLELDRADEALHELQRVDEGALEPAERTLHLFLQGRAHLLAGNPNRALELLKRASALEAASAPPSYTLKLTLAQCYGTLKDYAQAASLYFEAIELAPKRQRTWTLHECALLLLEADRLSNARELLWEALKSDGYAYRAELYADLAEVEYKLANLTEASEYARRALDLGAVVSACLTLGSVAYEYYHLDEAATWFEKAAAASHEGETDWLHAQEMLADIFVQQGYSVPERVVFHAEQALKYLHPSDEWALILREYAAHARSLLGGHARPLN</sequence>
<evidence type="ECO:0000256" key="1">
    <source>
        <dbReference type="PROSITE-ProRule" id="PRU00339"/>
    </source>
</evidence>
<dbReference type="AlphaFoldDB" id="D7CVT6"/>
<evidence type="ECO:0000313" key="2">
    <source>
        <dbReference type="EMBL" id="ADI15997.1"/>
    </source>
</evidence>
<dbReference type="Gene3D" id="1.25.40.10">
    <property type="entry name" value="Tetratricopeptide repeat domain"/>
    <property type="match status" value="2"/>
</dbReference>
<dbReference type="Pfam" id="PF13181">
    <property type="entry name" value="TPR_8"/>
    <property type="match status" value="1"/>
</dbReference>
<evidence type="ECO:0000313" key="3">
    <source>
        <dbReference type="Proteomes" id="UP000000379"/>
    </source>
</evidence>
<gene>
    <name evidence="2" type="ordered locus">Trad_2899</name>
</gene>
<organism evidence="2 3">
    <name type="scientific">Truepera radiovictrix (strain DSM 17093 / CIP 108686 / LMG 22925 / RQ-24)</name>
    <dbReference type="NCBI Taxonomy" id="649638"/>
    <lineage>
        <taxon>Bacteria</taxon>
        <taxon>Thermotogati</taxon>
        <taxon>Deinococcota</taxon>
        <taxon>Deinococci</taxon>
        <taxon>Trueperales</taxon>
        <taxon>Trueperaceae</taxon>
        <taxon>Truepera</taxon>
    </lineage>
</organism>
<keyword evidence="1" id="KW-0802">TPR repeat</keyword>
<protein>
    <submittedName>
        <fullName evidence="2">TPR repeat-containing protein</fullName>
    </submittedName>
</protein>
<proteinExistence type="predicted"/>
<keyword evidence="3" id="KW-1185">Reference proteome</keyword>
<dbReference type="InterPro" id="IPR019734">
    <property type="entry name" value="TPR_rpt"/>
</dbReference>
<dbReference type="eggNOG" id="COG0457">
    <property type="taxonomic scope" value="Bacteria"/>
</dbReference>
<reference evidence="3" key="1">
    <citation type="submission" date="2010-05" db="EMBL/GenBank/DDBJ databases">
        <title>The complete genome of Truepera radiovictris DSM 17093.</title>
        <authorList>
            <consortium name="US DOE Joint Genome Institute (JGI-PGF)"/>
            <person name="Lucas S."/>
            <person name="Copeland A."/>
            <person name="Lapidus A."/>
            <person name="Glavina del Rio T."/>
            <person name="Dalin E."/>
            <person name="Tice H."/>
            <person name="Bruce D."/>
            <person name="Goodwin L."/>
            <person name="Pitluck S."/>
            <person name="Kyrpides N."/>
            <person name="Mavromatis K."/>
            <person name="Ovchinnikova G."/>
            <person name="Munk A.C."/>
            <person name="Detter J.C."/>
            <person name="Han C."/>
            <person name="Tapia R."/>
            <person name="Land M."/>
            <person name="Hauser L."/>
            <person name="Markowitz V."/>
            <person name="Cheng J.-F."/>
            <person name="Hugenholtz P."/>
            <person name="Woyke T."/>
            <person name="Wu D."/>
            <person name="Tindall B."/>
            <person name="Pomrenke H.G."/>
            <person name="Brambilla E."/>
            <person name="Klenk H.-P."/>
            <person name="Eisen J.A."/>
        </authorList>
    </citation>
    <scope>NUCLEOTIDE SEQUENCE [LARGE SCALE GENOMIC DNA]</scope>
    <source>
        <strain evidence="3">DSM 17093 / CIP 108686 / LMG 22925 / RQ-24</strain>
    </source>
</reference>
<dbReference type="KEGG" id="tra:Trad_2899"/>
<dbReference type="SMART" id="SM00028">
    <property type="entry name" value="TPR"/>
    <property type="match status" value="4"/>
</dbReference>
<name>D7CVT6_TRURR</name>
<feature type="repeat" description="TPR" evidence="1">
    <location>
        <begin position="165"/>
        <end position="198"/>
    </location>
</feature>
<dbReference type="Proteomes" id="UP000000379">
    <property type="component" value="Chromosome"/>
</dbReference>
<reference evidence="2 3" key="2">
    <citation type="journal article" date="2011" name="Stand. Genomic Sci.">
        <title>Complete genome sequence of Truepera radiovictrix type strain (RQ-24).</title>
        <authorList>
            <person name="Ivanova N."/>
            <person name="Rohde C."/>
            <person name="Munk C."/>
            <person name="Nolan M."/>
            <person name="Lucas S."/>
            <person name="Del Rio T.G."/>
            <person name="Tice H."/>
            <person name="Deshpande S."/>
            <person name="Cheng J.F."/>
            <person name="Tapia R."/>
            <person name="Han C."/>
            <person name="Goodwin L."/>
            <person name="Pitluck S."/>
            <person name="Liolios K."/>
            <person name="Mavromatis K."/>
            <person name="Mikhailova N."/>
            <person name="Pati A."/>
            <person name="Chen A."/>
            <person name="Palaniappan K."/>
            <person name="Land M."/>
            <person name="Hauser L."/>
            <person name="Chang Y.J."/>
            <person name="Jeffries C.D."/>
            <person name="Brambilla E."/>
            <person name="Rohde M."/>
            <person name="Goker M."/>
            <person name="Tindall B.J."/>
            <person name="Woyke T."/>
            <person name="Bristow J."/>
            <person name="Eisen J.A."/>
            <person name="Markowitz V."/>
            <person name="Hugenholtz P."/>
            <person name="Kyrpides N.C."/>
            <person name="Klenk H.P."/>
            <person name="Lapidus A."/>
        </authorList>
    </citation>
    <scope>NUCLEOTIDE SEQUENCE [LARGE SCALE GENOMIC DNA]</scope>
    <source>
        <strain evidence="3">DSM 17093 / CIP 108686 / LMG 22925 / RQ-24</strain>
    </source>
</reference>
<dbReference type="STRING" id="649638.Trad_2899"/>
<dbReference type="InterPro" id="IPR011990">
    <property type="entry name" value="TPR-like_helical_dom_sf"/>
</dbReference>
<dbReference type="HOGENOM" id="CLU_048113_0_0_0"/>
<accession>D7CVT6</accession>
<feature type="repeat" description="TPR" evidence="1">
    <location>
        <begin position="276"/>
        <end position="309"/>
    </location>
</feature>
<dbReference type="PROSITE" id="PS50005">
    <property type="entry name" value="TPR"/>
    <property type="match status" value="2"/>
</dbReference>
<dbReference type="EMBL" id="CP002049">
    <property type="protein sequence ID" value="ADI15997.1"/>
    <property type="molecule type" value="Genomic_DNA"/>
</dbReference>